<feature type="domain" description="HTH iclR-type" evidence="4">
    <location>
        <begin position="11"/>
        <end position="78"/>
    </location>
</feature>
<dbReference type="SUPFAM" id="SSF46785">
    <property type="entry name" value="Winged helix' DNA-binding domain"/>
    <property type="match status" value="1"/>
</dbReference>
<dbReference type="GO" id="GO:0003700">
    <property type="term" value="F:DNA-binding transcription factor activity"/>
    <property type="evidence" value="ECO:0007669"/>
    <property type="project" value="TreeGrafter"/>
</dbReference>
<dbReference type="GO" id="GO:0003677">
    <property type="term" value="F:DNA binding"/>
    <property type="evidence" value="ECO:0007669"/>
    <property type="project" value="UniProtKB-KW"/>
</dbReference>
<evidence type="ECO:0000256" key="2">
    <source>
        <dbReference type="ARBA" id="ARBA00023125"/>
    </source>
</evidence>
<dbReference type="SMART" id="SM00346">
    <property type="entry name" value="HTH_ICLR"/>
    <property type="match status" value="1"/>
</dbReference>
<feature type="domain" description="IclR-ED" evidence="5">
    <location>
        <begin position="72"/>
        <end position="256"/>
    </location>
</feature>
<dbReference type="GO" id="GO:0045892">
    <property type="term" value="P:negative regulation of DNA-templated transcription"/>
    <property type="evidence" value="ECO:0007669"/>
    <property type="project" value="TreeGrafter"/>
</dbReference>
<organism evidence="7 8">
    <name type="scientific">Mumia zhuanghuii</name>
    <dbReference type="NCBI Taxonomy" id="2585211"/>
    <lineage>
        <taxon>Bacteria</taxon>
        <taxon>Bacillati</taxon>
        <taxon>Actinomycetota</taxon>
        <taxon>Actinomycetes</taxon>
        <taxon>Propionibacteriales</taxon>
        <taxon>Nocardioidaceae</taxon>
        <taxon>Mumia</taxon>
    </lineage>
</organism>
<keyword evidence="3" id="KW-0804">Transcription</keyword>
<dbReference type="Gene3D" id="1.10.10.10">
    <property type="entry name" value="Winged helix-like DNA-binding domain superfamily/Winged helix DNA-binding domain"/>
    <property type="match status" value="1"/>
</dbReference>
<keyword evidence="1" id="KW-0805">Transcription regulation</keyword>
<dbReference type="Pfam" id="PF09339">
    <property type="entry name" value="HTH_IclR"/>
    <property type="match status" value="1"/>
</dbReference>
<dbReference type="SUPFAM" id="SSF55781">
    <property type="entry name" value="GAF domain-like"/>
    <property type="match status" value="1"/>
</dbReference>
<evidence type="ECO:0000256" key="3">
    <source>
        <dbReference type="ARBA" id="ARBA00023163"/>
    </source>
</evidence>
<dbReference type="InterPro" id="IPR029016">
    <property type="entry name" value="GAF-like_dom_sf"/>
</dbReference>
<dbReference type="Proteomes" id="UP000306740">
    <property type="component" value="Unassembled WGS sequence"/>
</dbReference>
<proteinExistence type="predicted"/>
<evidence type="ECO:0000313" key="8">
    <source>
        <dbReference type="Proteomes" id="UP000306740"/>
    </source>
</evidence>
<evidence type="ECO:0000259" key="5">
    <source>
        <dbReference type="PROSITE" id="PS51078"/>
    </source>
</evidence>
<dbReference type="Gene3D" id="3.30.450.40">
    <property type="match status" value="1"/>
</dbReference>
<dbReference type="AlphaFoldDB" id="A0A5C4MNN2"/>
<evidence type="ECO:0000256" key="1">
    <source>
        <dbReference type="ARBA" id="ARBA00023015"/>
    </source>
</evidence>
<dbReference type="PANTHER" id="PTHR30136">
    <property type="entry name" value="HELIX-TURN-HELIX TRANSCRIPTIONAL REGULATOR, ICLR FAMILY"/>
    <property type="match status" value="1"/>
</dbReference>
<name>A0A5C4MNN2_9ACTN</name>
<gene>
    <name evidence="7" type="ORF">FHE65_09745</name>
    <name evidence="6" type="ORF">FHE65_15050</name>
</gene>
<dbReference type="GO" id="GO:0045893">
    <property type="term" value="P:positive regulation of DNA-templated transcription"/>
    <property type="evidence" value="ECO:0007669"/>
    <property type="project" value="InterPro"/>
</dbReference>
<protein>
    <submittedName>
        <fullName evidence="7">Helix-turn-helix domain-containing protein</fullName>
    </submittedName>
</protein>
<evidence type="ECO:0000259" key="4">
    <source>
        <dbReference type="PROSITE" id="PS51077"/>
    </source>
</evidence>
<dbReference type="RefSeq" id="WP_139105767.1">
    <property type="nucleotide sequence ID" value="NZ_VDFR01000045.1"/>
</dbReference>
<dbReference type="GO" id="GO:0046278">
    <property type="term" value="P:3,4-dihydroxybenzoate metabolic process"/>
    <property type="evidence" value="ECO:0007669"/>
    <property type="project" value="InterPro"/>
</dbReference>
<dbReference type="EMBL" id="VDFR01000068">
    <property type="protein sequence ID" value="TNC45254.1"/>
    <property type="molecule type" value="Genomic_DNA"/>
</dbReference>
<evidence type="ECO:0000313" key="6">
    <source>
        <dbReference type="EMBL" id="TNC45254.1"/>
    </source>
</evidence>
<keyword evidence="2" id="KW-0238">DNA-binding</keyword>
<evidence type="ECO:0000313" key="7">
    <source>
        <dbReference type="EMBL" id="TNC47438.1"/>
    </source>
</evidence>
<dbReference type="InterPro" id="IPR005471">
    <property type="entry name" value="Tscrpt_reg_IclR_N"/>
</dbReference>
<dbReference type="EMBL" id="VDFR01000045">
    <property type="protein sequence ID" value="TNC47438.1"/>
    <property type="molecule type" value="Genomic_DNA"/>
</dbReference>
<dbReference type="OrthoDB" id="9807558at2"/>
<dbReference type="InterPro" id="IPR036390">
    <property type="entry name" value="WH_DNA-bd_sf"/>
</dbReference>
<comment type="caution">
    <text evidence="7">The sequence shown here is derived from an EMBL/GenBank/DDBJ whole genome shotgun (WGS) entry which is preliminary data.</text>
</comment>
<accession>A0A5C4MNN2</accession>
<dbReference type="InterPro" id="IPR014757">
    <property type="entry name" value="Tscrpt_reg_IclR_C"/>
</dbReference>
<dbReference type="NCBIfam" id="TIGR02431">
    <property type="entry name" value="pcaR_pcaU"/>
    <property type="match status" value="1"/>
</dbReference>
<reference evidence="7 8" key="1">
    <citation type="submission" date="2019-05" db="EMBL/GenBank/DDBJ databases">
        <title>Mumia sp. nov., isolated from the intestinal contents of plateau pika (Ochotona curzoniae) in the Qinghai-Tibet plateau of China.</title>
        <authorList>
            <person name="Tian Z."/>
        </authorList>
    </citation>
    <scope>NUCLEOTIDE SEQUENCE [LARGE SCALE GENOMIC DNA]</scope>
    <source>
        <strain evidence="8">527</strain>
        <strain evidence="7">Z527</strain>
    </source>
</reference>
<dbReference type="PANTHER" id="PTHR30136:SF34">
    <property type="entry name" value="TRANSCRIPTIONAL REGULATOR"/>
    <property type="match status" value="1"/>
</dbReference>
<dbReference type="InterPro" id="IPR036388">
    <property type="entry name" value="WH-like_DNA-bd_sf"/>
</dbReference>
<dbReference type="PROSITE" id="PS51077">
    <property type="entry name" value="HTH_ICLR"/>
    <property type="match status" value="1"/>
</dbReference>
<dbReference type="PROSITE" id="PS51078">
    <property type="entry name" value="ICLR_ED"/>
    <property type="match status" value="1"/>
</dbReference>
<dbReference type="Pfam" id="PF01614">
    <property type="entry name" value="IclR_C"/>
    <property type="match status" value="1"/>
</dbReference>
<dbReference type="InterPro" id="IPR050707">
    <property type="entry name" value="HTH_MetabolicPath_Reg"/>
</dbReference>
<sequence length="259" mass="28115">MADEGRQVAPVQSLQRGLAVIRAFDAEHARMTLSEVAKQTGLTRATARRFLHTLVSLGYTDTDGREFWLRPRVLELGYAYLSSTSLPDIATPHLKHLTDTVDESSSVSMLDGTDIVYVARVPTRRLMTVAISVGTRFPAYATSMGRVLLAGLDRDERDRVLDAAELVALTPGTITSRARLDEVLDRVAAQGWALVDQELEVGLRSIAAPIHDAHGTVIAAANISMSATQGTVAEAQEHLLPPLLETASQIDRDLRVSAH</sequence>
<dbReference type="InterPro" id="IPR012794">
    <property type="entry name" value="PcaR_PcaU"/>
</dbReference>